<accession>A0ABV6J0S5</accession>
<evidence type="ECO:0000256" key="1">
    <source>
        <dbReference type="SAM" id="MobiDB-lite"/>
    </source>
</evidence>
<dbReference type="Proteomes" id="UP001589789">
    <property type="component" value="Unassembled WGS sequence"/>
</dbReference>
<proteinExistence type="predicted"/>
<feature type="signal peptide" evidence="2">
    <location>
        <begin position="1"/>
        <end position="19"/>
    </location>
</feature>
<dbReference type="Pfam" id="PF03524">
    <property type="entry name" value="CagX"/>
    <property type="match status" value="1"/>
</dbReference>
<gene>
    <name evidence="3" type="ORF">ACFFIC_26830</name>
</gene>
<dbReference type="InterPro" id="IPR038161">
    <property type="entry name" value="VirB9/CagX/TrbG_C_sf"/>
</dbReference>
<reference evidence="3 4" key="1">
    <citation type="submission" date="2024-09" db="EMBL/GenBank/DDBJ databases">
        <authorList>
            <person name="Sun Q."/>
            <person name="Mori K."/>
        </authorList>
    </citation>
    <scope>NUCLEOTIDE SEQUENCE [LARGE SCALE GENOMIC DNA]</scope>
    <source>
        <strain evidence="3 4">CCM 7468</strain>
    </source>
</reference>
<evidence type="ECO:0000313" key="3">
    <source>
        <dbReference type="EMBL" id="MFC0389137.1"/>
    </source>
</evidence>
<organism evidence="3 4">
    <name type="scientific">Muricoccus vinaceus</name>
    <dbReference type="NCBI Taxonomy" id="424704"/>
    <lineage>
        <taxon>Bacteria</taxon>
        <taxon>Pseudomonadati</taxon>
        <taxon>Pseudomonadota</taxon>
        <taxon>Alphaproteobacteria</taxon>
        <taxon>Acetobacterales</taxon>
        <taxon>Roseomonadaceae</taxon>
        <taxon>Muricoccus</taxon>
    </lineage>
</organism>
<keyword evidence="2" id="KW-0732">Signal</keyword>
<name>A0ABV6J0S5_9PROT</name>
<keyword evidence="4" id="KW-1185">Reference proteome</keyword>
<feature type="chain" id="PRO_5045612382" evidence="2">
    <location>
        <begin position="20"/>
        <end position="350"/>
    </location>
</feature>
<comment type="caution">
    <text evidence="3">The sequence shown here is derived from an EMBL/GenBank/DDBJ whole genome shotgun (WGS) entry which is preliminary data.</text>
</comment>
<dbReference type="Gene3D" id="2.60.40.2500">
    <property type="match status" value="1"/>
</dbReference>
<feature type="region of interest" description="Disordered" evidence="1">
    <location>
        <begin position="33"/>
        <end position="61"/>
    </location>
</feature>
<dbReference type="EMBL" id="JBHLVZ010000094">
    <property type="protein sequence ID" value="MFC0389137.1"/>
    <property type="molecule type" value="Genomic_DNA"/>
</dbReference>
<evidence type="ECO:0000313" key="4">
    <source>
        <dbReference type="Proteomes" id="UP001589789"/>
    </source>
</evidence>
<dbReference type="RefSeq" id="WP_377056230.1">
    <property type="nucleotide sequence ID" value="NZ_JBHLVZ010000094.1"/>
</dbReference>
<sequence>MRALLLAATAAAISLPAVAQQVPPIGSMPPGMPPGVPPGMPPGMAGAGPGGLSTASAGGAVAPTGATAAAPVPANMPPTLPTMSPSAPLSRRDASALNLATRWRLRSCGTSMGADGVLQVVHGACEPTLVCAPLKVCDVALEPGESPIDTPVIGDPRWQAVVRNGMDGGRRTMHIAFKPADAGLDSNFVLTTSQRTISLRLVSTQRNYMPFLKLGNPAYAQAQQWRQFQAQAYAAGMTGGAGGRSACDGQPIIPSSAFDIDVPRAARDWAPLQAYVVAGPAGTKTCIEFPASGGGVEPTLVVLGSDGGQQLTTARVIGRRMEVDAVLTRADLVVGVGSNQVAVGIRRKGA</sequence>
<protein>
    <submittedName>
        <fullName evidence="3">TrbG/VirB9 family P-type conjugative transfer protein</fullName>
    </submittedName>
</protein>
<dbReference type="InterPro" id="IPR010258">
    <property type="entry name" value="Conjugal_tfr_TrbG/VirB9/CagX"/>
</dbReference>
<evidence type="ECO:0000256" key="2">
    <source>
        <dbReference type="SAM" id="SignalP"/>
    </source>
</evidence>